<comment type="caution">
    <text evidence="2">The sequence shown here is derived from an EMBL/GenBank/DDBJ whole genome shotgun (WGS) entry which is preliminary data.</text>
</comment>
<organism evidence="2 3">
    <name type="scientific">Sphingomonas faeni</name>
    <dbReference type="NCBI Taxonomy" id="185950"/>
    <lineage>
        <taxon>Bacteria</taxon>
        <taxon>Pseudomonadati</taxon>
        <taxon>Pseudomonadota</taxon>
        <taxon>Alphaproteobacteria</taxon>
        <taxon>Sphingomonadales</taxon>
        <taxon>Sphingomonadaceae</taxon>
        <taxon>Sphingomonas</taxon>
    </lineage>
</organism>
<dbReference type="OrthoDB" id="7575967at2"/>
<dbReference type="GeneID" id="91006407"/>
<dbReference type="RefSeq" id="WP_056066769.1">
    <property type="nucleotide sequence ID" value="NZ_JAPZPM010000002.1"/>
</dbReference>
<proteinExistence type="predicted"/>
<dbReference type="Pfam" id="PF21834">
    <property type="entry name" value="DUF6894"/>
    <property type="match status" value="1"/>
</dbReference>
<dbReference type="Proteomes" id="UP000244013">
    <property type="component" value="Unassembled WGS sequence"/>
</dbReference>
<evidence type="ECO:0000313" key="2">
    <source>
        <dbReference type="EMBL" id="PTW45811.1"/>
    </source>
</evidence>
<dbReference type="AlphaFoldDB" id="A0A2T5U2T6"/>
<reference evidence="2 3" key="1">
    <citation type="submission" date="2018-04" db="EMBL/GenBank/DDBJ databases">
        <title>Genomic Encyclopedia of Type Strains, Phase III (KMG-III): the genomes of soil and plant-associated and newly described type strains.</title>
        <authorList>
            <person name="Whitman W."/>
        </authorList>
    </citation>
    <scope>NUCLEOTIDE SEQUENCE [LARGE SCALE GENOMIC DNA]</scope>
    <source>
        <strain evidence="2 3">MA-olki</strain>
    </source>
</reference>
<protein>
    <recommendedName>
        <fullName evidence="1">DUF6894 domain-containing protein</fullName>
    </recommendedName>
</protein>
<accession>A0A2T5U2T6</accession>
<dbReference type="InterPro" id="IPR054189">
    <property type="entry name" value="DUF6894"/>
</dbReference>
<evidence type="ECO:0000313" key="3">
    <source>
        <dbReference type="Proteomes" id="UP000244013"/>
    </source>
</evidence>
<feature type="domain" description="DUF6894" evidence="1">
    <location>
        <begin position="3"/>
        <end position="71"/>
    </location>
</feature>
<gene>
    <name evidence="2" type="ORF">C8J25_10662</name>
</gene>
<sequence length="76" mass="8352">MPRYFFDIDNHKHVNDDDGTNLADDEEARVQAVIFAGDYLSDHPGIARDGARFSVAVRNEAGSVLLTVTVTIDETS</sequence>
<evidence type="ECO:0000259" key="1">
    <source>
        <dbReference type="Pfam" id="PF21834"/>
    </source>
</evidence>
<name>A0A2T5U2T6_9SPHN</name>
<dbReference type="EMBL" id="QAYE01000006">
    <property type="protein sequence ID" value="PTW45811.1"/>
    <property type="molecule type" value="Genomic_DNA"/>
</dbReference>